<reference evidence="1 2" key="1">
    <citation type="submission" date="2019-01" db="EMBL/GenBank/DDBJ databases">
        <title>Spirosoma flava sp. nov., a propanil-degrading bacterium isolated from herbicide-contaminated soil.</title>
        <authorList>
            <person name="Zhang L."/>
            <person name="Jiang J.-D."/>
        </authorList>
    </citation>
    <scope>NUCLEOTIDE SEQUENCE [LARGE SCALE GENOMIC DNA]</scope>
    <source>
        <strain evidence="1 2">TY50</strain>
    </source>
</reference>
<proteinExistence type="predicted"/>
<evidence type="ECO:0000313" key="1">
    <source>
        <dbReference type="EMBL" id="RYC70647.1"/>
    </source>
</evidence>
<name>A0A4Q2UM17_9BACT</name>
<dbReference type="RefSeq" id="WP_129598737.1">
    <property type="nucleotide sequence ID" value="NZ_SBLB01000001.1"/>
</dbReference>
<sequence>MQIKILILLLLGTQGALAQFRIYPVGSQYAIGDAQGTFVRFRDARDVSVVLYPGTATLTVSGEPVRYATYDTFLNRDGQPYGLTYADALNSWRTTIGNFTTVGSVLNATVDYTTSGNTVPATGAFKYITENLGGQTATLTYGGFVYTLNPGEQRLFSTELDLSSNKLTPLSSLVVNATGTTVRVLIFKRQ</sequence>
<gene>
    <name evidence="1" type="ORF">EQG79_00410</name>
</gene>
<protein>
    <submittedName>
        <fullName evidence="1">Uncharacterized protein</fullName>
    </submittedName>
</protein>
<dbReference type="EMBL" id="SBLB01000001">
    <property type="protein sequence ID" value="RYC70647.1"/>
    <property type="molecule type" value="Genomic_DNA"/>
</dbReference>
<dbReference type="Proteomes" id="UP000290407">
    <property type="component" value="Unassembled WGS sequence"/>
</dbReference>
<accession>A0A4Q2UM17</accession>
<organism evidence="1 2">
    <name type="scientific">Spirosoma sordidisoli</name>
    <dbReference type="NCBI Taxonomy" id="2502893"/>
    <lineage>
        <taxon>Bacteria</taxon>
        <taxon>Pseudomonadati</taxon>
        <taxon>Bacteroidota</taxon>
        <taxon>Cytophagia</taxon>
        <taxon>Cytophagales</taxon>
        <taxon>Cytophagaceae</taxon>
        <taxon>Spirosoma</taxon>
    </lineage>
</organism>
<evidence type="ECO:0000313" key="2">
    <source>
        <dbReference type="Proteomes" id="UP000290407"/>
    </source>
</evidence>
<keyword evidence="2" id="KW-1185">Reference proteome</keyword>
<comment type="caution">
    <text evidence="1">The sequence shown here is derived from an EMBL/GenBank/DDBJ whole genome shotgun (WGS) entry which is preliminary data.</text>
</comment>
<dbReference type="AlphaFoldDB" id="A0A4Q2UM17"/>